<evidence type="ECO:0000259" key="2">
    <source>
        <dbReference type="PROSITE" id="PS51549"/>
    </source>
</evidence>
<dbReference type="AlphaFoldDB" id="A0A4R5WCJ6"/>
<sequence>MIGTPRRSKEFHMVIKPIAATAAAVFALTLTACGANEMKSAGSSSPSSSAMSSSMTSAMTSAMTSSSAAARTGHFTGLNGKHVAGTATVSGMNLEFTDFSSDEGPDLHVYLTKGSTESDVAAGKQIAAIKFDQATQSFPLTGIDTMGYTTVVIHCDKAKAVFGAASLM</sequence>
<dbReference type="Proteomes" id="UP000294929">
    <property type="component" value="Unassembled WGS sequence"/>
</dbReference>
<proteinExistence type="predicted"/>
<evidence type="ECO:0000313" key="4">
    <source>
        <dbReference type="Proteomes" id="UP000294929"/>
    </source>
</evidence>
<dbReference type="PROSITE" id="PS51549">
    <property type="entry name" value="DM13"/>
    <property type="match status" value="1"/>
</dbReference>
<organism evidence="3 4">
    <name type="scientific">Mycolicibacterium mucogenicum</name>
    <name type="common">Mycobacterium mucogenicum</name>
    <dbReference type="NCBI Taxonomy" id="56689"/>
    <lineage>
        <taxon>Bacteria</taxon>
        <taxon>Bacillati</taxon>
        <taxon>Actinomycetota</taxon>
        <taxon>Actinomycetes</taxon>
        <taxon>Mycobacteriales</taxon>
        <taxon>Mycobacteriaceae</taxon>
        <taxon>Mycolicibacterium</taxon>
    </lineage>
</organism>
<dbReference type="PROSITE" id="PS51257">
    <property type="entry name" value="PROKAR_LIPOPROTEIN"/>
    <property type="match status" value="1"/>
</dbReference>
<dbReference type="OrthoDB" id="4751481at2"/>
<feature type="signal peptide" evidence="1">
    <location>
        <begin position="1"/>
        <end position="34"/>
    </location>
</feature>
<evidence type="ECO:0000313" key="3">
    <source>
        <dbReference type="EMBL" id="TDK86174.1"/>
    </source>
</evidence>
<dbReference type="InterPro" id="IPR019545">
    <property type="entry name" value="DM13_domain"/>
</dbReference>
<evidence type="ECO:0000256" key="1">
    <source>
        <dbReference type="SAM" id="SignalP"/>
    </source>
</evidence>
<accession>A0A4R5WCJ6</accession>
<dbReference type="EMBL" id="SDLO01000020">
    <property type="protein sequence ID" value="TDK86174.1"/>
    <property type="molecule type" value="Genomic_DNA"/>
</dbReference>
<feature type="chain" id="PRO_5020777166" description="DM13 domain-containing protein" evidence="1">
    <location>
        <begin position="35"/>
        <end position="168"/>
    </location>
</feature>
<comment type="caution">
    <text evidence="3">The sequence shown here is derived from an EMBL/GenBank/DDBJ whole genome shotgun (WGS) entry which is preliminary data.</text>
</comment>
<feature type="domain" description="DM13" evidence="2">
    <location>
        <begin position="73"/>
        <end position="168"/>
    </location>
</feature>
<dbReference type="Pfam" id="PF10517">
    <property type="entry name" value="DM13"/>
    <property type="match status" value="1"/>
</dbReference>
<protein>
    <recommendedName>
        <fullName evidence="2">DM13 domain-containing protein</fullName>
    </recommendedName>
</protein>
<name>A0A4R5WCJ6_MYCMU</name>
<keyword evidence="1" id="KW-0732">Signal</keyword>
<gene>
    <name evidence="3" type="ORF">EUA03_20505</name>
</gene>
<reference evidence="3 4" key="1">
    <citation type="submission" date="2019-01" db="EMBL/GenBank/DDBJ databases">
        <title>High-quality-draft genome sequences of five non-tuberculosis mycobacteriaceae isolated from a nosocomial environment.</title>
        <authorList>
            <person name="Tiago I."/>
            <person name="Alarico S."/>
            <person name="Pereira S.G."/>
            <person name="Coelho C."/>
            <person name="Maranha A."/>
            <person name="Empadinhas N."/>
        </authorList>
    </citation>
    <scope>NUCLEOTIDE SEQUENCE [LARGE SCALE GENOMIC DNA]</scope>
    <source>
        <strain evidence="3 4">24AIII</strain>
    </source>
</reference>